<dbReference type="Proteomes" id="UP000260808">
    <property type="component" value="Unassembled WGS sequence"/>
</dbReference>
<evidence type="ECO:0000256" key="8">
    <source>
        <dbReference type="ARBA" id="ARBA00023004"/>
    </source>
</evidence>
<dbReference type="GO" id="GO:0016491">
    <property type="term" value="F:oxidoreductase activity"/>
    <property type="evidence" value="ECO:0007669"/>
    <property type="project" value="UniProtKB-KW"/>
</dbReference>
<dbReference type="InterPro" id="IPR036188">
    <property type="entry name" value="FAD/NAD-bd_sf"/>
</dbReference>
<evidence type="ECO:0000313" key="20">
    <source>
        <dbReference type="Proteomes" id="UP000286137"/>
    </source>
</evidence>
<dbReference type="GO" id="GO:0046872">
    <property type="term" value="F:metal ion binding"/>
    <property type="evidence" value="ECO:0007669"/>
    <property type="project" value="UniProtKB-KW"/>
</dbReference>
<dbReference type="Gene3D" id="3.50.50.60">
    <property type="entry name" value="FAD/NAD(P)-binding domain"/>
    <property type="match status" value="1"/>
</dbReference>
<proteinExistence type="inferred from homology"/>
<evidence type="ECO:0000259" key="10">
    <source>
        <dbReference type="Pfam" id="PF00724"/>
    </source>
</evidence>
<dbReference type="PANTHER" id="PTHR42917:SF2">
    <property type="entry name" value="2,4-DIENOYL-COA REDUCTASE [(2E)-ENOYL-COA-PRODUCING]"/>
    <property type="match status" value="1"/>
</dbReference>
<dbReference type="Proteomes" id="UP001296581">
    <property type="component" value="Unassembled WGS sequence"/>
</dbReference>
<evidence type="ECO:0000256" key="7">
    <source>
        <dbReference type="ARBA" id="ARBA00023002"/>
    </source>
</evidence>
<evidence type="ECO:0000256" key="6">
    <source>
        <dbReference type="ARBA" id="ARBA00022723"/>
    </source>
</evidence>
<dbReference type="Proteomes" id="UP000284472">
    <property type="component" value="Unassembled WGS sequence"/>
</dbReference>
<dbReference type="EMBL" id="QRTJ01000052">
    <property type="protein sequence ID" value="RGQ59993.1"/>
    <property type="molecule type" value="Genomic_DNA"/>
</dbReference>
<keyword evidence="9" id="KW-0411">Iron-sulfur</keyword>
<evidence type="ECO:0000256" key="3">
    <source>
        <dbReference type="ARBA" id="ARBA00011048"/>
    </source>
</evidence>
<dbReference type="Proteomes" id="UP000286137">
    <property type="component" value="Unassembled WGS sequence"/>
</dbReference>
<evidence type="ECO:0000256" key="4">
    <source>
        <dbReference type="ARBA" id="ARBA00022630"/>
    </source>
</evidence>
<keyword evidence="7" id="KW-0560">Oxidoreductase</keyword>
<dbReference type="PRINTS" id="PR00368">
    <property type="entry name" value="FADPNR"/>
</dbReference>
<dbReference type="PANTHER" id="PTHR42917">
    <property type="entry name" value="2,4-DIENOYL-COA REDUCTASE"/>
    <property type="match status" value="1"/>
</dbReference>
<keyword evidence="5" id="KW-0288">FMN</keyword>
<dbReference type="GO" id="GO:0051536">
    <property type="term" value="F:iron-sulfur cluster binding"/>
    <property type="evidence" value="ECO:0007669"/>
    <property type="project" value="UniProtKB-KW"/>
</dbReference>
<dbReference type="InterPro" id="IPR001155">
    <property type="entry name" value="OxRdtase_FMN_N"/>
</dbReference>
<reference evidence="12" key="2">
    <citation type="journal article" date="2020" name="Cell Host Microbe">
        <title>Functional and Genomic Variation between Human-Derived Isolates of Lachnospiraceae Reveals Inter- and Intra-Species Diversity.</title>
        <authorList>
            <person name="Sorbara M.T."/>
            <person name="Littmann E.R."/>
            <person name="Fontana E."/>
            <person name="Moody T.U."/>
            <person name="Kohout C.E."/>
            <person name="Gjonbalaj M."/>
            <person name="Eaton V."/>
            <person name="Seok R."/>
            <person name="Leiner I.M."/>
            <person name="Pamer E.G."/>
        </authorList>
    </citation>
    <scope>NUCLEOTIDE SEQUENCE</scope>
    <source>
        <strain evidence="12">MSK.11.9</strain>
    </source>
</reference>
<evidence type="ECO:0000313" key="19">
    <source>
        <dbReference type="Proteomes" id="UP000284472"/>
    </source>
</evidence>
<reference evidence="12" key="3">
    <citation type="submission" date="2020-02" db="EMBL/GenBank/DDBJ databases">
        <authorList>
            <person name="Littmann E."/>
            <person name="Sorbara M."/>
        </authorList>
    </citation>
    <scope>NUCLEOTIDE SEQUENCE</scope>
    <source>
        <strain evidence="12">MSK.11.9</strain>
    </source>
</reference>
<dbReference type="RefSeq" id="WP_117636776.1">
    <property type="nucleotide sequence ID" value="NZ_CAXUME010000008.1"/>
</dbReference>
<dbReference type="EMBL" id="JAAIRY010000004">
    <property type="protein sequence ID" value="NSI64480.1"/>
    <property type="molecule type" value="Genomic_DNA"/>
</dbReference>
<reference evidence="17 18" key="1">
    <citation type="submission" date="2018-08" db="EMBL/GenBank/DDBJ databases">
        <title>A genome reference for cultivated species of the human gut microbiota.</title>
        <authorList>
            <person name="Zou Y."/>
            <person name="Xue W."/>
            <person name="Luo G."/>
        </authorList>
    </citation>
    <scope>NUCLEOTIDE SEQUENCE [LARGE SCALE GENOMIC DNA]</scope>
    <source>
        <strain evidence="14 20">AF27-4BH</strain>
        <strain evidence="16 18">AM12-54</strain>
        <strain evidence="15 19">AM32-6</strain>
        <strain evidence="13 17">TF01-20-2</strain>
    </source>
</reference>
<dbReference type="InterPro" id="IPR051793">
    <property type="entry name" value="NADH:flavin_oxidoreductase"/>
</dbReference>
<sequence>MKKEHEILFEPFKIGTVMIKNRFVLEPMEGTNMIDCLPIFKIGEDIHDYYVERAKNHVGLIIPGMVTLRSMVGKQWLYEQKEIFEGLKPLLAEIHSYGAKVFLQIGAGWGRTFTMPLALKELHEKEKETGQKSMFDWDSLLVAPSELPNRWLPEIIHRPLTEGEILEYVEAYGKTARLCMETGFDGVEVHAVHEGYLLDQFTTKYTNRRTDQYGGTFNNRYRFAKEVVEEIKRQCGDTFPVSLRYSVTSKTIGFGIGAVYGEKFTEVGRDLEEGLKAAKYLQDAGYDMLNADNGTYDSWYWAHPPVYMPLNCNMAEVTRLKEVVEIPVVCAGRMQPDEASASISEGKLDAMGIGRQFLVDPEYIVKLEQEKFSDILPCIACHNACLPIYHYEGVGCEIDEEDGKTQGHCALNPRTFCEQKYDFGKKAAVTKSIAVIGGGIAGMTVARIAAIRGHEVTIYEKSDRLCGVFNAAAAPEFKEKDKEFIRWIQQEIESLPIKVEYNCEITTLAELTADEIIIATGAKPKKLDVPGQEKAIEATEYLLGGKVGKDVAVIGGGLTGCEIAYDLVLKGKRPVIVEMADDILKTKGLCMANSSCLRDLLRYYEVPIYKNAKLLEIIENGIVIETAEKTIQLECDDVIMSCGYMPDTRLVDGGTQQGKTNIHIVGDVKKVGNLKTAIWEAYDLAFSL</sequence>
<feature type="domain" description="FAD/NAD(P)-binding" evidence="11">
    <location>
        <begin position="508"/>
        <end position="655"/>
    </location>
</feature>
<evidence type="ECO:0000313" key="17">
    <source>
        <dbReference type="Proteomes" id="UP000260808"/>
    </source>
</evidence>
<evidence type="ECO:0000256" key="9">
    <source>
        <dbReference type="ARBA" id="ARBA00023014"/>
    </source>
</evidence>
<dbReference type="EMBL" id="QRLN01000028">
    <property type="protein sequence ID" value="RHJ07972.1"/>
    <property type="molecule type" value="Genomic_DNA"/>
</dbReference>
<keyword evidence="8" id="KW-0408">Iron</keyword>
<evidence type="ECO:0000313" key="16">
    <source>
        <dbReference type="EMBL" id="RHJ07972.1"/>
    </source>
</evidence>
<dbReference type="PRINTS" id="PR00411">
    <property type="entry name" value="PNDRDTASEI"/>
</dbReference>
<evidence type="ECO:0000256" key="5">
    <source>
        <dbReference type="ARBA" id="ARBA00022643"/>
    </source>
</evidence>
<comment type="caution">
    <text evidence="13">The sequence shown here is derived from an EMBL/GenBank/DDBJ whole genome shotgun (WGS) entry which is preliminary data.</text>
</comment>
<dbReference type="Gene3D" id="3.20.20.70">
    <property type="entry name" value="Aldolase class I"/>
    <property type="match status" value="1"/>
</dbReference>
<dbReference type="SUPFAM" id="SSF51905">
    <property type="entry name" value="FAD/NAD(P)-binding domain"/>
    <property type="match status" value="1"/>
</dbReference>
<dbReference type="Pfam" id="PF00724">
    <property type="entry name" value="Oxidored_FMN"/>
    <property type="match status" value="1"/>
</dbReference>
<evidence type="ECO:0000313" key="18">
    <source>
        <dbReference type="Proteomes" id="UP000283992"/>
    </source>
</evidence>
<dbReference type="AlphaFoldDB" id="A0A3E4V8G2"/>
<comment type="similarity">
    <text evidence="3">In the N-terminal section; belongs to the NADH:flavin oxidoreductase/NADH oxidase family.</text>
</comment>
<dbReference type="InterPro" id="IPR013785">
    <property type="entry name" value="Aldolase_TIM"/>
</dbReference>
<evidence type="ECO:0000259" key="11">
    <source>
        <dbReference type="Pfam" id="PF07992"/>
    </source>
</evidence>
<evidence type="ECO:0000313" key="14">
    <source>
        <dbReference type="EMBL" id="RGQ59993.1"/>
    </source>
</evidence>
<evidence type="ECO:0000256" key="2">
    <source>
        <dbReference type="ARBA" id="ARBA00001966"/>
    </source>
</evidence>
<dbReference type="EMBL" id="QSIR01000006">
    <property type="protein sequence ID" value="RHD07640.1"/>
    <property type="molecule type" value="Genomic_DNA"/>
</dbReference>
<evidence type="ECO:0000313" key="12">
    <source>
        <dbReference type="EMBL" id="NSI64480.1"/>
    </source>
</evidence>
<gene>
    <name evidence="16" type="ORF">DW142_14520</name>
    <name evidence="15" type="ORF">DW812_06250</name>
    <name evidence="14" type="ORF">DWY88_16255</name>
    <name evidence="13" type="ORF">DXC31_05615</name>
    <name evidence="12" type="ORF">G4981_04180</name>
</gene>
<evidence type="ECO:0000313" key="15">
    <source>
        <dbReference type="EMBL" id="RHD07640.1"/>
    </source>
</evidence>
<evidence type="ECO:0000256" key="1">
    <source>
        <dbReference type="ARBA" id="ARBA00001917"/>
    </source>
</evidence>
<accession>A0A3E4V8G2</accession>
<comment type="cofactor">
    <cofactor evidence="2">
        <name>[4Fe-4S] cluster</name>
        <dbReference type="ChEBI" id="CHEBI:49883"/>
    </cofactor>
</comment>
<dbReference type="Pfam" id="PF07992">
    <property type="entry name" value="Pyr_redox_2"/>
    <property type="match status" value="1"/>
</dbReference>
<keyword evidence="6" id="KW-0479">Metal-binding</keyword>
<dbReference type="Pfam" id="PF13450">
    <property type="entry name" value="NAD_binding_8"/>
    <property type="match status" value="1"/>
</dbReference>
<dbReference type="EMBL" id="QSSX01000010">
    <property type="protein sequence ID" value="RGM23794.1"/>
    <property type="molecule type" value="Genomic_DNA"/>
</dbReference>
<keyword evidence="4" id="KW-0285">Flavoprotein</keyword>
<organism evidence="13 17">
    <name type="scientific">Mediterraneibacter gnavus</name>
    <name type="common">Ruminococcus gnavus</name>
    <dbReference type="NCBI Taxonomy" id="33038"/>
    <lineage>
        <taxon>Bacteria</taxon>
        <taxon>Bacillati</taxon>
        <taxon>Bacillota</taxon>
        <taxon>Clostridia</taxon>
        <taxon>Lachnospirales</taxon>
        <taxon>Lachnospiraceae</taxon>
        <taxon>Mediterraneibacter</taxon>
    </lineage>
</organism>
<dbReference type="InterPro" id="IPR023753">
    <property type="entry name" value="FAD/NAD-binding_dom"/>
</dbReference>
<comment type="cofactor">
    <cofactor evidence="1">
        <name>FMN</name>
        <dbReference type="ChEBI" id="CHEBI:58210"/>
    </cofactor>
</comment>
<dbReference type="Proteomes" id="UP000283992">
    <property type="component" value="Unassembled WGS sequence"/>
</dbReference>
<feature type="domain" description="NADH:flavin oxidoreductase/NADH oxidase N-terminal" evidence="10">
    <location>
        <begin position="8"/>
        <end position="370"/>
    </location>
</feature>
<evidence type="ECO:0000313" key="13">
    <source>
        <dbReference type="EMBL" id="RGM23794.1"/>
    </source>
</evidence>
<protein>
    <submittedName>
        <fullName evidence="13">FAD-dependent oxidoreductase</fullName>
    </submittedName>
</protein>
<dbReference type="Gene3D" id="3.40.50.720">
    <property type="entry name" value="NAD(P)-binding Rossmann-like Domain"/>
    <property type="match status" value="1"/>
</dbReference>
<name>A0A3E4V8G2_MEDGN</name>
<dbReference type="SUPFAM" id="SSF51395">
    <property type="entry name" value="FMN-linked oxidoreductases"/>
    <property type="match status" value="1"/>
</dbReference>
<dbReference type="GO" id="GO:0010181">
    <property type="term" value="F:FMN binding"/>
    <property type="evidence" value="ECO:0007669"/>
    <property type="project" value="InterPro"/>
</dbReference>